<evidence type="ECO:0000256" key="1">
    <source>
        <dbReference type="ARBA" id="ARBA00022603"/>
    </source>
</evidence>
<evidence type="ECO:0000313" key="4">
    <source>
        <dbReference type="EMBL" id="CBL04516.1"/>
    </source>
</evidence>
<keyword evidence="1 4" id="KW-0489">Methyltransferase</keyword>
<gene>
    <name evidence="4" type="ORF">GPA_22650</name>
</gene>
<dbReference type="EMBL" id="FP929047">
    <property type="protein sequence ID" value="CBL04516.1"/>
    <property type="molecule type" value="Genomic_DNA"/>
</dbReference>
<evidence type="ECO:0000256" key="2">
    <source>
        <dbReference type="ARBA" id="ARBA00022679"/>
    </source>
</evidence>
<dbReference type="SUPFAM" id="SSF53335">
    <property type="entry name" value="S-adenosyl-L-methionine-dependent methyltransferases"/>
    <property type="match status" value="1"/>
</dbReference>
<accession>D6E9W9</accession>
<dbReference type="InterPro" id="IPR002941">
    <property type="entry name" value="DNA_methylase_N4/N6"/>
</dbReference>
<keyword evidence="5" id="KW-1185">Reference proteome</keyword>
<dbReference type="Gene3D" id="3.40.50.150">
    <property type="entry name" value="Vaccinia Virus protein VP39"/>
    <property type="match status" value="1"/>
</dbReference>
<dbReference type="KEGG" id="gpa:GPA_22650"/>
<keyword evidence="2" id="KW-0808">Transferase</keyword>
<evidence type="ECO:0000259" key="3">
    <source>
        <dbReference type="Pfam" id="PF01555"/>
    </source>
</evidence>
<dbReference type="GO" id="GO:0008170">
    <property type="term" value="F:N-methyltransferase activity"/>
    <property type="evidence" value="ECO:0007669"/>
    <property type="project" value="InterPro"/>
</dbReference>
<dbReference type="InterPro" id="IPR029063">
    <property type="entry name" value="SAM-dependent_MTases_sf"/>
</dbReference>
<feature type="domain" description="DNA methylase N-4/N-6" evidence="3">
    <location>
        <begin position="11"/>
        <end position="87"/>
    </location>
</feature>
<dbReference type="HOGENOM" id="CLU_2105513_0_0_11"/>
<dbReference type="AlphaFoldDB" id="D6E9W9"/>
<reference evidence="4 5" key="2">
    <citation type="submission" date="2010-03" db="EMBL/GenBank/DDBJ databases">
        <authorList>
            <person name="Pajon A."/>
        </authorList>
    </citation>
    <scope>NUCLEOTIDE SEQUENCE [LARGE SCALE GENOMIC DNA]</scope>
    <source>
        <strain evidence="5">7-10-1-b</strain>
    </source>
</reference>
<dbReference type="Pfam" id="PF01555">
    <property type="entry name" value="N6_N4_Mtase"/>
    <property type="match status" value="1"/>
</dbReference>
<dbReference type="GO" id="GO:0032259">
    <property type="term" value="P:methylation"/>
    <property type="evidence" value="ECO:0007669"/>
    <property type="project" value="UniProtKB-KW"/>
</dbReference>
<sequence>MALAPASWHPEVWDDVSRMLTLNTEQSRGRRQMHVCPLQFDIVDRLVERYSNPGELVYDPFAGLMTVPLRALKLGRRGRGVELNAGYWLDGVKYLQAEERRSDMPTIFDLIGDES</sequence>
<proteinExistence type="predicted"/>
<name>D6E9W9_9ACTN</name>
<dbReference type="GO" id="GO:0003677">
    <property type="term" value="F:DNA binding"/>
    <property type="evidence" value="ECO:0007669"/>
    <property type="project" value="InterPro"/>
</dbReference>
<evidence type="ECO:0000313" key="5">
    <source>
        <dbReference type="Proteomes" id="UP000008805"/>
    </source>
</evidence>
<organism evidence="4 5">
    <name type="scientific">Gordonibacter pamelaeae 7-10-1-b</name>
    <dbReference type="NCBI Taxonomy" id="657308"/>
    <lineage>
        <taxon>Bacteria</taxon>
        <taxon>Bacillati</taxon>
        <taxon>Actinomycetota</taxon>
        <taxon>Coriobacteriia</taxon>
        <taxon>Eggerthellales</taxon>
        <taxon>Eggerthellaceae</taxon>
        <taxon>Gordonibacter</taxon>
    </lineage>
</organism>
<protein>
    <submittedName>
        <fullName evidence="4">DNA methylase</fullName>
    </submittedName>
</protein>
<dbReference type="Proteomes" id="UP000008805">
    <property type="component" value="Chromosome"/>
</dbReference>
<reference evidence="4 5" key="1">
    <citation type="submission" date="2010-03" db="EMBL/GenBank/DDBJ databases">
        <title>The genome sequence of Gordonibacter pamelaeae 7-10-1-bT.</title>
        <authorList>
            <consortium name="metaHIT consortium -- http://www.metahit.eu/"/>
            <person name="Pajon A."/>
            <person name="Turner K."/>
            <person name="Parkhill J."/>
            <person name="Timmis K."/>
            <person name="Oxley A."/>
            <person name="Wurdemann D."/>
        </authorList>
    </citation>
    <scope>NUCLEOTIDE SEQUENCE [LARGE SCALE GENOMIC DNA]</scope>
    <source>
        <strain evidence="5">7-10-1-b</strain>
    </source>
</reference>